<organism evidence="10 11">
    <name type="scientific">Nocardioides abyssi</name>
    <dbReference type="NCBI Taxonomy" id="3058370"/>
    <lineage>
        <taxon>Bacteria</taxon>
        <taxon>Bacillati</taxon>
        <taxon>Actinomycetota</taxon>
        <taxon>Actinomycetes</taxon>
        <taxon>Propionibacteriales</taxon>
        <taxon>Nocardioidaceae</taxon>
        <taxon>Nocardioides</taxon>
    </lineage>
</organism>
<keyword evidence="11" id="KW-1185">Reference proteome</keyword>
<feature type="transmembrane region" description="Helical" evidence="7">
    <location>
        <begin position="719"/>
        <end position="745"/>
    </location>
</feature>
<feature type="transmembrane region" description="Helical" evidence="7">
    <location>
        <begin position="464"/>
        <end position="482"/>
    </location>
</feature>
<comment type="caution">
    <text evidence="10">The sequence shown here is derived from an EMBL/GenBank/DDBJ whole genome shotgun (WGS) entry which is preliminary data.</text>
</comment>
<feature type="domain" description="ABC3 transporter permease C-terminal" evidence="8">
    <location>
        <begin position="677"/>
        <end position="794"/>
    </location>
</feature>
<proteinExistence type="inferred from homology"/>
<evidence type="ECO:0000256" key="7">
    <source>
        <dbReference type="SAM" id="Phobius"/>
    </source>
</evidence>
<keyword evidence="2" id="KW-1003">Cell membrane</keyword>
<dbReference type="Pfam" id="PF12704">
    <property type="entry name" value="MacB_PCD"/>
    <property type="match status" value="1"/>
</dbReference>
<comment type="subcellular location">
    <subcellularLocation>
        <location evidence="1">Cell membrane</location>
        <topology evidence="1">Multi-pass membrane protein</topology>
    </subcellularLocation>
</comment>
<dbReference type="PANTHER" id="PTHR30572">
    <property type="entry name" value="MEMBRANE COMPONENT OF TRANSPORTER-RELATED"/>
    <property type="match status" value="1"/>
</dbReference>
<feature type="transmembrane region" description="Helical" evidence="7">
    <location>
        <begin position="674"/>
        <end position="698"/>
    </location>
</feature>
<dbReference type="Pfam" id="PF02687">
    <property type="entry name" value="FtsX"/>
    <property type="match status" value="2"/>
</dbReference>
<dbReference type="EMBL" id="JAUHJR010000002">
    <property type="protein sequence ID" value="MDN4161394.1"/>
    <property type="molecule type" value="Genomic_DNA"/>
</dbReference>
<protein>
    <submittedName>
        <fullName evidence="10">ABC transporter permease</fullName>
    </submittedName>
</protein>
<feature type="transmembrane region" description="Helical" evidence="7">
    <location>
        <begin position="333"/>
        <end position="351"/>
    </location>
</feature>
<feature type="transmembrane region" description="Helical" evidence="7">
    <location>
        <begin position="407"/>
        <end position="430"/>
    </location>
</feature>
<dbReference type="InterPro" id="IPR050250">
    <property type="entry name" value="Macrolide_Exporter_MacB"/>
</dbReference>
<evidence type="ECO:0000313" key="11">
    <source>
        <dbReference type="Proteomes" id="UP001168537"/>
    </source>
</evidence>
<feature type="domain" description="ABC3 transporter permease C-terminal" evidence="8">
    <location>
        <begin position="240"/>
        <end position="360"/>
    </location>
</feature>
<keyword evidence="5 7" id="KW-0472">Membrane</keyword>
<feature type="transmembrane region" description="Helical" evidence="7">
    <location>
        <begin position="289"/>
        <end position="313"/>
    </location>
</feature>
<gene>
    <name evidence="10" type="ORF">QWY29_08530</name>
</gene>
<feature type="transmembrane region" description="Helical" evidence="7">
    <location>
        <begin position="381"/>
        <end position="401"/>
    </location>
</feature>
<evidence type="ECO:0000313" key="10">
    <source>
        <dbReference type="EMBL" id="MDN4161394.1"/>
    </source>
</evidence>
<feature type="transmembrane region" description="Helical" evidence="7">
    <location>
        <begin position="16"/>
        <end position="36"/>
    </location>
</feature>
<sequence length="802" mass="81773">MRTVLLASLRTHTRRYVAAAVAVVIGVAFVVVTGMLSASARSGMTASVGVPYAGADVVVTGLDGPDARDLVRDAAGRGDRAAVIGSTAERARVGGRLLPDNVTVGAVADDERLQWQEVREGRLPAAPSEVAVDVNAAKTDRVGLGDTVRLGAGDRTVEAEVVGLVDTPSAAPGTDFLLTFADLETFVDGLWVTSVVYAGPGADSVQDRTDGDVVAAADHVQAVQADVTRGVDVLAAMLLVFAAIALFVSVLVIANTFTILFAQRARDFALLRCVGATREQVLRSVRLEALALAVVASVTGVVAGTALGALVIAVVRRSVDDDVLGSAMPSARWYVAALATGLVVTLVAAWLPTRRATAADPLSALRPHDVDVRTTAGRVRVALGVVALAGGCALLALAMASHEVVPMLAGGIVSFSGLLLLGPVLVPAAVRLAGALASRLAGTPGRIATGNAVRNPRRTAATTASLLVGVTLTTAVLIGLASSRHTVEEEMDQQYPVDLTMTSDTPLPDDLLGDVRATSGVVDAVALPGTTARIVGQGPVTLLAAPRGTTGVLRGDAGVASPGPGEVWLPDGLLTEWPANGRVTLEVEGRTRTLSLNTGEGWGPAAVVAPATLAALTDASTPRAVWARADDGADAEDLAGDLDALAVPAGAELVSSLGERGWVDTQLDVLTATVVGLLGIAVVIALIGIGNTLGLSVLERGRENALLRALGLTRRQLRATLAVEGLLLSLVATVVGVVVGAAYAWVALRTMVDVLTDDAAMVLPWWQLALVVVVAGLAGLASSVLPTRRAVRTAPAAGLGMD</sequence>
<accession>A0ABT8ETG3</accession>
<feature type="transmembrane region" description="Helical" evidence="7">
    <location>
        <begin position="233"/>
        <end position="262"/>
    </location>
</feature>
<reference evidence="10" key="1">
    <citation type="submission" date="2023-06" db="EMBL/GenBank/DDBJ databases">
        <title>Draft genome sequence of Nocardioides sp. SOB72.</title>
        <authorList>
            <person name="Zhang G."/>
        </authorList>
    </citation>
    <scope>NUCLEOTIDE SEQUENCE</scope>
    <source>
        <strain evidence="10">SOB72</strain>
    </source>
</reference>
<evidence type="ECO:0000259" key="8">
    <source>
        <dbReference type="Pfam" id="PF02687"/>
    </source>
</evidence>
<name>A0ABT8ETG3_9ACTN</name>
<keyword evidence="3 7" id="KW-0812">Transmembrane</keyword>
<dbReference type="RefSeq" id="WP_300960285.1">
    <property type="nucleotide sequence ID" value="NZ_JAUHJR010000002.1"/>
</dbReference>
<evidence type="ECO:0000256" key="4">
    <source>
        <dbReference type="ARBA" id="ARBA00022989"/>
    </source>
</evidence>
<keyword evidence="4 7" id="KW-1133">Transmembrane helix</keyword>
<evidence type="ECO:0000256" key="3">
    <source>
        <dbReference type="ARBA" id="ARBA00022692"/>
    </source>
</evidence>
<dbReference type="InterPro" id="IPR003838">
    <property type="entry name" value="ABC3_permease_C"/>
</dbReference>
<evidence type="ECO:0000256" key="1">
    <source>
        <dbReference type="ARBA" id="ARBA00004651"/>
    </source>
</evidence>
<evidence type="ECO:0000256" key="2">
    <source>
        <dbReference type="ARBA" id="ARBA00022475"/>
    </source>
</evidence>
<dbReference type="InterPro" id="IPR025857">
    <property type="entry name" value="MacB_PCD"/>
</dbReference>
<feature type="transmembrane region" description="Helical" evidence="7">
    <location>
        <begin position="765"/>
        <end position="785"/>
    </location>
</feature>
<dbReference type="PANTHER" id="PTHR30572:SF4">
    <property type="entry name" value="ABC TRANSPORTER PERMEASE YTRF"/>
    <property type="match status" value="1"/>
</dbReference>
<evidence type="ECO:0000259" key="9">
    <source>
        <dbReference type="Pfam" id="PF12704"/>
    </source>
</evidence>
<comment type="similarity">
    <text evidence="6">Belongs to the ABC-4 integral membrane protein family.</text>
</comment>
<feature type="domain" description="MacB-like periplasmic core" evidence="9">
    <location>
        <begin position="19"/>
        <end position="203"/>
    </location>
</feature>
<dbReference type="Proteomes" id="UP001168537">
    <property type="component" value="Unassembled WGS sequence"/>
</dbReference>
<evidence type="ECO:0000256" key="5">
    <source>
        <dbReference type="ARBA" id="ARBA00023136"/>
    </source>
</evidence>
<evidence type="ECO:0000256" key="6">
    <source>
        <dbReference type="ARBA" id="ARBA00038076"/>
    </source>
</evidence>